<accession>A0A645CTQ6</accession>
<gene>
    <name evidence="1" type="ORF">SDC9_127547</name>
</gene>
<proteinExistence type="predicted"/>
<dbReference type="AlphaFoldDB" id="A0A645CTQ6"/>
<organism evidence="1">
    <name type="scientific">bioreactor metagenome</name>
    <dbReference type="NCBI Taxonomy" id="1076179"/>
    <lineage>
        <taxon>unclassified sequences</taxon>
        <taxon>metagenomes</taxon>
        <taxon>ecological metagenomes</taxon>
    </lineage>
</organism>
<protein>
    <submittedName>
        <fullName evidence="1">Uncharacterized protein</fullName>
    </submittedName>
</protein>
<comment type="caution">
    <text evidence="1">The sequence shown here is derived from an EMBL/GenBank/DDBJ whole genome shotgun (WGS) entry which is preliminary data.</text>
</comment>
<dbReference type="EMBL" id="VSSQ01030105">
    <property type="protein sequence ID" value="MPM80500.1"/>
    <property type="molecule type" value="Genomic_DNA"/>
</dbReference>
<sequence>MRHAPGINSQVIVCQNIRQDIVGHLADALYITIFVSLVSRLRICVISENDLLNIRLLPVIILISCERNAFDLVPFHSNITEHERSSSNWLQVKGRTQDLVVSLVIQQMLGKHAKGQVIWEWCKSLRKFELNVGCIQFNNIHISPEFGKVGRDGGTTRFEKINGEEHIISGKLFSIMPLHIVVKLNVV</sequence>
<evidence type="ECO:0000313" key="1">
    <source>
        <dbReference type="EMBL" id="MPM80500.1"/>
    </source>
</evidence>
<reference evidence="1" key="1">
    <citation type="submission" date="2019-08" db="EMBL/GenBank/DDBJ databases">
        <authorList>
            <person name="Kucharzyk K."/>
            <person name="Murdoch R.W."/>
            <person name="Higgins S."/>
            <person name="Loffler F."/>
        </authorList>
    </citation>
    <scope>NUCLEOTIDE SEQUENCE</scope>
</reference>
<name>A0A645CTQ6_9ZZZZ</name>